<accession>A0ABD1MTK6</accession>
<dbReference type="AlphaFoldDB" id="A0ABD1MTK6"/>
<gene>
    <name evidence="1" type="ORF">Fmac_013600</name>
</gene>
<keyword evidence="2" id="KW-1185">Reference proteome</keyword>
<evidence type="ECO:0000313" key="2">
    <source>
        <dbReference type="Proteomes" id="UP001603857"/>
    </source>
</evidence>
<evidence type="ECO:0000313" key="1">
    <source>
        <dbReference type="EMBL" id="KAL2339154.1"/>
    </source>
</evidence>
<protein>
    <submittedName>
        <fullName evidence="1">Uncharacterized protein</fullName>
    </submittedName>
</protein>
<reference evidence="1 2" key="1">
    <citation type="submission" date="2024-08" db="EMBL/GenBank/DDBJ databases">
        <title>Insights into the chromosomal genome structure of Flemingia macrophylla.</title>
        <authorList>
            <person name="Ding Y."/>
            <person name="Zhao Y."/>
            <person name="Bi W."/>
            <person name="Wu M."/>
            <person name="Zhao G."/>
            <person name="Gong Y."/>
            <person name="Li W."/>
            <person name="Zhang P."/>
        </authorList>
    </citation>
    <scope>NUCLEOTIDE SEQUENCE [LARGE SCALE GENOMIC DNA]</scope>
    <source>
        <strain evidence="1">DYQJB</strain>
        <tissue evidence="1">Leaf</tissue>
    </source>
</reference>
<sequence>MIACFGVEKEGRVAVVNQMLMSKKVQSLPCLFCGKLGWLDRSRFNGIHAC</sequence>
<name>A0ABD1MTK6_9FABA</name>
<comment type="caution">
    <text evidence="1">The sequence shown here is derived from an EMBL/GenBank/DDBJ whole genome shotgun (WGS) entry which is preliminary data.</text>
</comment>
<proteinExistence type="predicted"/>
<dbReference type="Proteomes" id="UP001603857">
    <property type="component" value="Unassembled WGS sequence"/>
</dbReference>
<dbReference type="EMBL" id="JBGMDY010000004">
    <property type="protein sequence ID" value="KAL2339154.1"/>
    <property type="molecule type" value="Genomic_DNA"/>
</dbReference>
<organism evidence="1 2">
    <name type="scientific">Flemingia macrophylla</name>
    <dbReference type="NCBI Taxonomy" id="520843"/>
    <lineage>
        <taxon>Eukaryota</taxon>
        <taxon>Viridiplantae</taxon>
        <taxon>Streptophyta</taxon>
        <taxon>Embryophyta</taxon>
        <taxon>Tracheophyta</taxon>
        <taxon>Spermatophyta</taxon>
        <taxon>Magnoliopsida</taxon>
        <taxon>eudicotyledons</taxon>
        <taxon>Gunneridae</taxon>
        <taxon>Pentapetalae</taxon>
        <taxon>rosids</taxon>
        <taxon>fabids</taxon>
        <taxon>Fabales</taxon>
        <taxon>Fabaceae</taxon>
        <taxon>Papilionoideae</taxon>
        <taxon>50 kb inversion clade</taxon>
        <taxon>NPAAA clade</taxon>
        <taxon>indigoferoid/millettioid clade</taxon>
        <taxon>Phaseoleae</taxon>
        <taxon>Flemingia</taxon>
    </lineage>
</organism>